<reference evidence="2 3" key="1">
    <citation type="submission" date="2015-07" db="EMBL/GenBank/DDBJ databases">
        <title>High-quality genome of monoxenous trypanosomatid Leptomonas pyrrhocoris.</title>
        <authorList>
            <person name="Flegontov P."/>
            <person name="Butenko A."/>
            <person name="Firsov S."/>
            <person name="Vlcek C."/>
            <person name="Logacheva M.D."/>
            <person name="Field M."/>
            <person name="Filatov D."/>
            <person name="Flegontova O."/>
            <person name="Gerasimov E."/>
            <person name="Jackson A.P."/>
            <person name="Kelly S."/>
            <person name="Opperdoes F."/>
            <person name="O'Reilly A."/>
            <person name="Votypka J."/>
            <person name="Yurchenko V."/>
            <person name="Lukes J."/>
        </authorList>
    </citation>
    <scope>NUCLEOTIDE SEQUENCE [LARGE SCALE GENOMIC DNA]</scope>
    <source>
        <strain evidence="2">H10</strain>
    </source>
</reference>
<evidence type="ECO:0000313" key="2">
    <source>
        <dbReference type="EMBL" id="KPA77712.1"/>
    </source>
</evidence>
<evidence type="ECO:0000256" key="1">
    <source>
        <dbReference type="SAM" id="MobiDB-lite"/>
    </source>
</evidence>
<dbReference type="AlphaFoldDB" id="A0A0N0DTM6"/>
<dbReference type="OMA" id="GMLMELA"/>
<accession>A0A0N0DTM6</accession>
<protein>
    <submittedName>
        <fullName evidence="2">Uncharacterized protein</fullName>
    </submittedName>
</protein>
<dbReference type="RefSeq" id="XP_015656150.1">
    <property type="nucleotide sequence ID" value="XM_015805537.1"/>
</dbReference>
<organism evidence="2 3">
    <name type="scientific">Leptomonas pyrrhocoris</name>
    <name type="common">Firebug parasite</name>
    <dbReference type="NCBI Taxonomy" id="157538"/>
    <lineage>
        <taxon>Eukaryota</taxon>
        <taxon>Discoba</taxon>
        <taxon>Euglenozoa</taxon>
        <taxon>Kinetoplastea</taxon>
        <taxon>Metakinetoplastina</taxon>
        <taxon>Trypanosomatida</taxon>
        <taxon>Trypanosomatidae</taxon>
        <taxon>Leishmaniinae</taxon>
        <taxon>Leptomonas</taxon>
    </lineage>
</organism>
<evidence type="ECO:0000313" key="3">
    <source>
        <dbReference type="Proteomes" id="UP000037923"/>
    </source>
</evidence>
<dbReference type="VEuPathDB" id="TriTrypDB:LpyrH10_16_2160"/>
<dbReference type="EMBL" id="LGTL01000016">
    <property type="protein sequence ID" value="KPA77712.1"/>
    <property type="molecule type" value="Genomic_DNA"/>
</dbReference>
<dbReference type="Proteomes" id="UP000037923">
    <property type="component" value="Unassembled WGS sequence"/>
</dbReference>
<comment type="caution">
    <text evidence="2">The sequence shown here is derived from an EMBL/GenBank/DDBJ whole genome shotgun (WGS) entry which is preliminary data.</text>
</comment>
<dbReference type="GeneID" id="26907320"/>
<feature type="region of interest" description="Disordered" evidence="1">
    <location>
        <begin position="121"/>
        <end position="215"/>
    </location>
</feature>
<sequence>MISTERTARHAPPSADVDALLEHPLVRDLIRESESMLMELAVLREAHAHRHVSEERQFISEEKAARASLYADEARARVGCAAVAQSRLARRVVSVERVLADEEAENEKLRSFAELAQAQLDSRPHAEGVKATTESAASSSPPIKARRGDGGSGATDGDGDSRRQSLEEITNLRGSVKRLRSVESSESGTPRDRRHRLSGTQRSPGALTKVRKTMQ</sequence>
<dbReference type="RefSeq" id="XP_015656151.1">
    <property type="nucleotide sequence ID" value="XM_015805538.1"/>
</dbReference>
<dbReference type="OrthoDB" id="273701at2759"/>
<name>A0A0N0DTM6_LEPPY</name>
<dbReference type="EMBL" id="LGTL01000016">
    <property type="protein sequence ID" value="KPA77711.1"/>
    <property type="molecule type" value="Genomic_DNA"/>
</dbReference>
<keyword evidence="3" id="KW-1185">Reference proteome</keyword>
<proteinExistence type="predicted"/>
<gene>
    <name evidence="2" type="ORF">ABB37_07034</name>
</gene>